<keyword evidence="2" id="KW-0175">Coiled coil</keyword>
<sequence>MTNKRYPDEFKIEAVRQITDRGHSVADVSKRLDVSTHSLYAWVKKFGPDAEANKSRNEEQAELKRLRKELQRVTEERDILKKAAAYFAKQSD</sequence>
<dbReference type="GO" id="GO:0006313">
    <property type="term" value="P:DNA transposition"/>
    <property type="evidence" value="ECO:0007669"/>
    <property type="project" value="InterPro"/>
</dbReference>
<dbReference type="Pfam" id="PF01527">
    <property type="entry name" value="HTH_Tnp_1"/>
    <property type="match status" value="1"/>
</dbReference>
<comment type="similarity">
    <text evidence="1">Belongs to the transposase 8 family.</text>
</comment>
<dbReference type="Proteomes" id="UP000199626">
    <property type="component" value="Unassembled WGS sequence"/>
</dbReference>
<dbReference type="InterPro" id="IPR009057">
    <property type="entry name" value="Homeodomain-like_sf"/>
</dbReference>
<keyword evidence="4" id="KW-1185">Reference proteome</keyword>
<protein>
    <submittedName>
        <fullName evidence="3">Transposase</fullName>
    </submittedName>
</protein>
<dbReference type="InterPro" id="IPR051839">
    <property type="entry name" value="RD_transcriptional_regulator"/>
</dbReference>
<evidence type="ECO:0000256" key="2">
    <source>
        <dbReference type="SAM" id="Coils"/>
    </source>
</evidence>
<feature type="coiled-coil region" evidence="2">
    <location>
        <begin position="49"/>
        <end position="83"/>
    </location>
</feature>
<accession>A0A1G6DYG8</accession>
<dbReference type="EMBL" id="FMXN01000014">
    <property type="protein sequence ID" value="SDB50181.1"/>
    <property type="molecule type" value="Genomic_DNA"/>
</dbReference>
<dbReference type="GO" id="GO:0003677">
    <property type="term" value="F:DNA binding"/>
    <property type="evidence" value="ECO:0007669"/>
    <property type="project" value="InterPro"/>
</dbReference>
<name>A0A1G6DYG8_9GAMM</name>
<organism evidence="3 4">
    <name type="scientific">Pseudidiomarina indica</name>
    <dbReference type="NCBI Taxonomy" id="1159017"/>
    <lineage>
        <taxon>Bacteria</taxon>
        <taxon>Pseudomonadati</taxon>
        <taxon>Pseudomonadota</taxon>
        <taxon>Gammaproteobacteria</taxon>
        <taxon>Alteromonadales</taxon>
        <taxon>Idiomarinaceae</taxon>
        <taxon>Pseudidiomarina</taxon>
    </lineage>
</organism>
<dbReference type="InterPro" id="IPR002514">
    <property type="entry name" value="Transposase_8"/>
</dbReference>
<dbReference type="Gene3D" id="1.10.10.60">
    <property type="entry name" value="Homeodomain-like"/>
    <property type="match status" value="1"/>
</dbReference>
<dbReference type="PANTHER" id="PTHR33215">
    <property type="entry name" value="PROTEIN DISTAL ANTENNA"/>
    <property type="match status" value="1"/>
</dbReference>
<evidence type="ECO:0000313" key="3">
    <source>
        <dbReference type="EMBL" id="SDB50181.1"/>
    </source>
</evidence>
<evidence type="ECO:0000313" key="4">
    <source>
        <dbReference type="Proteomes" id="UP000199626"/>
    </source>
</evidence>
<dbReference type="STRING" id="1159017.SAMN02927930_01959"/>
<evidence type="ECO:0000256" key="1">
    <source>
        <dbReference type="ARBA" id="ARBA00009964"/>
    </source>
</evidence>
<dbReference type="SUPFAM" id="SSF46689">
    <property type="entry name" value="Homeodomain-like"/>
    <property type="match status" value="1"/>
</dbReference>
<reference evidence="4" key="1">
    <citation type="submission" date="2016-10" db="EMBL/GenBank/DDBJ databases">
        <authorList>
            <person name="Varghese N."/>
            <person name="Submissions S."/>
        </authorList>
    </citation>
    <scope>NUCLEOTIDE SEQUENCE [LARGE SCALE GENOMIC DNA]</scope>
    <source>
        <strain evidence="4">CGMCC 1.10824</strain>
    </source>
</reference>
<dbReference type="PANTHER" id="PTHR33215:SF13">
    <property type="entry name" value="PROTEIN DISTAL ANTENNA"/>
    <property type="match status" value="1"/>
</dbReference>
<dbReference type="AlphaFoldDB" id="A0A1G6DYG8"/>
<gene>
    <name evidence="3" type="ORF">SAMN02927930_01959</name>
</gene>
<dbReference type="GO" id="GO:0004803">
    <property type="term" value="F:transposase activity"/>
    <property type="evidence" value="ECO:0007669"/>
    <property type="project" value="InterPro"/>
</dbReference>
<proteinExistence type="inferred from homology"/>